<evidence type="ECO:0000313" key="10">
    <source>
        <dbReference type="Proteomes" id="UP000009882"/>
    </source>
</evidence>
<keyword evidence="5" id="KW-1133">Transmembrane helix</keyword>
<dbReference type="GO" id="GO:0140359">
    <property type="term" value="F:ABC-type transporter activity"/>
    <property type="evidence" value="ECO:0007669"/>
    <property type="project" value="InterPro"/>
</dbReference>
<dbReference type="EMBL" id="AKCT01000036">
    <property type="protein sequence ID" value="EKV18589.1"/>
    <property type="molecule type" value="Genomic_DNA"/>
</dbReference>
<dbReference type="InterPro" id="IPR034001">
    <property type="entry name" value="ABCG_PDR_1"/>
</dbReference>
<comment type="subcellular location">
    <subcellularLocation>
        <location evidence="1">Cell membrane</location>
        <topology evidence="1">Multi-pass membrane protein</topology>
    </subcellularLocation>
</comment>
<comment type="caution">
    <text evidence="9">The sequence shown here is derived from an EMBL/GenBank/DDBJ whole genome shotgun (WGS) entry which is preliminary data.</text>
</comment>
<gene>
    <name evidence="9" type="ORF">PDIG_09030</name>
</gene>
<dbReference type="InParanoid" id="K9GBU5"/>
<dbReference type="FunFam" id="3.40.50.300:FF:002416">
    <property type="entry name" value="ABC multidrug transporter (Eurofung)"/>
    <property type="match status" value="1"/>
</dbReference>
<evidence type="ECO:0000259" key="8">
    <source>
        <dbReference type="PROSITE" id="PS50893"/>
    </source>
</evidence>
<dbReference type="Proteomes" id="UP000009882">
    <property type="component" value="Unassembled WGS sequence"/>
</dbReference>
<keyword evidence="6" id="KW-0472">Membrane</keyword>
<dbReference type="PROSITE" id="PS50893">
    <property type="entry name" value="ABC_TRANSPORTER_2"/>
    <property type="match status" value="1"/>
</dbReference>
<dbReference type="PANTHER" id="PTHR19241">
    <property type="entry name" value="ATP-BINDING CASSETTE TRANSPORTER"/>
    <property type="match status" value="1"/>
</dbReference>
<dbReference type="HOGENOM" id="CLU_000604_35_1_1"/>
<name>K9GBU5_PEND2</name>
<dbReference type="GO" id="GO:0005524">
    <property type="term" value="F:ATP binding"/>
    <property type="evidence" value="ECO:0007669"/>
    <property type="project" value="InterPro"/>
</dbReference>
<dbReference type="GO" id="GO:0005886">
    <property type="term" value="C:plasma membrane"/>
    <property type="evidence" value="ECO:0007669"/>
    <property type="project" value="UniProtKB-SubCell"/>
</dbReference>
<dbReference type="Gene3D" id="3.40.50.300">
    <property type="entry name" value="P-loop containing nucleotide triphosphate hydrolases"/>
    <property type="match status" value="1"/>
</dbReference>
<evidence type="ECO:0000256" key="5">
    <source>
        <dbReference type="ARBA" id="ARBA00022989"/>
    </source>
</evidence>
<dbReference type="InterPro" id="IPR043926">
    <property type="entry name" value="ABCG_dom"/>
</dbReference>
<dbReference type="SUPFAM" id="SSF52540">
    <property type="entry name" value="P-loop containing nucleoside triphosphate hydrolases"/>
    <property type="match status" value="1"/>
</dbReference>
<dbReference type="OMA" id="FASNTEQ"/>
<dbReference type="AlphaFoldDB" id="K9GBU5"/>
<dbReference type="Pfam" id="PF00005">
    <property type="entry name" value="ABC_tran"/>
    <property type="match status" value="1"/>
</dbReference>
<evidence type="ECO:0000256" key="7">
    <source>
        <dbReference type="SAM" id="MobiDB-lite"/>
    </source>
</evidence>
<dbReference type="InterPro" id="IPR027417">
    <property type="entry name" value="P-loop_NTPase"/>
</dbReference>
<reference evidence="10" key="1">
    <citation type="journal article" date="2012" name="BMC Genomics">
        <title>Genome sequence of the necrotrophic fungus Penicillium digitatum, the main postharvest pathogen of citrus.</title>
        <authorList>
            <person name="Marcet-Houben M."/>
            <person name="Ballester A.-R."/>
            <person name="de la Fuente B."/>
            <person name="Harries E."/>
            <person name="Marcos J.F."/>
            <person name="Gonzalez-Candelas L."/>
            <person name="Gabaldon T."/>
        </authorList>
    </citation>
    <scope>NUCLEOTIDE SEQUENCE [LARGE SCALE GENOMIC DNA]</scope>
    <source>
        <strain evidence="10">PHI26 / CECT 20796</strain>
    </source>
</reference>
<dbReference type="CDD" id="cd03233">
    <property type="entry name" value="ABCG_PDR_domain1"/>
    <property type="match status" value="1"/>
</dbReference>
<keyword evidence="2" id="KW-0813">Transport</keyword>
<dbReference type="STRING" id="1170229.K9GBU5"/>
<feature type="domain" description="ABC transporter" evidence="8">
    <location>
        <begin position="172"/>
        <end position="424"/>
    </location>
</feature>
<organism evidence="9 10">
    <name type="scientific">Penicillium digitatum (strain PHI26 / CECT 20796)</name>
    <name type="common">Green mold</name>
    <dbReference type="NCBI Taxonomy" id="1170229"/>
    <lineage>
        <taxon>Eukaryota</taxon>
        <taxon>Fungi</taxon>
        <taxon>Dikarya</taxon>
        <taxon>Ascomycota</taxon>
        <taxon>Pezizomycotina</taxon>
        <taxon>Eurotiomycetes</taxon>
        <taxon>Eurotiomycetidae</taxon>
        <taxon>Eurotiales</taxon>
        <taxon>Aspergillaceae</taxon>
        <taxon>Penicillium</taxon>
    </lineage>
</organism>
<proteinExistence type="predicted"/>
<feature type="region of interest" description="Disordered" evidence="7">
    <location>
        <begin position="1"/>
        <end position="68"/>
    </location>
</feature>
<keyword evidence="3" id="KW-1003">Cell membrane</keyword>
<protein>
    <submittedName>
        <fullName evidence="9">ABC transporter, putative</fullName>
    </submittedName>
</protein>
<dbReference type="InterPro" id="IPR029481">
    <property type="entry name" value="ABC_trans_N"/>
</dbReference>
<dbReference type="InterPro" id="IPR003439">
    <property type="entry name" value="ABC_transporter-like_ATP-bd"/>
</dbReference>
<keyword evidence="10" id="KW-1185">Reference proteome</keyword>
<feature type="compositionally biased region" description="Polar residues" evidence="7">
    <location>
        <begin position="13"/>
        <end position="26"/>
    </location>
</feature>
<dbReference type="eggNOG" id="KOG0065">
    <property type="taxonomic scope" value="Eukaryota"/>
</dbReference>
<evidence type="ECO:0000256" key="3">
    <source>
        <dbReference type="ARBA" id="ARBA00022475"/>
    </source>
</evidence>
<evidence type="ECO:0000256" key="6">
    <source>
        <dbReference type="ARBA" id="ARBA00023136"/>
    </source>
</evidence>
<dbReference type="OrthoDB" id="245989at2759"/>
<dbReference type="Pfam" id="PF19055">
    <property type="entry name" value="ABC2_membrane_7"/>
    <property type="match status" value="1"/>
</dbReference>
<keyword evidence="4" id="KW-0812">Transmembrane</keyword>
<evidence type="ECO:0000256" key="4">
    <source>
        <dbReference type="ARBA" id="ARBA00022692"/>
    </source>
</evidence>
<evidence type="ECO:0000256" key="2">
    <source>
        <dbReference type="ARBA" id="ARBA00022448"/>
    </source>
</evidence>
<dbReference type="Pfam" id="PF14510">
    <property type="entry name" value="ABC_trans_N"/>
    <property type="match status" value="1"/>
</dbReference>
<sequence length="552" mass="61470">MATNHSGECESPFASNTEQIPANSVSSHDRPSSPVDSCVPEEFAPIRTNPSYSQEYPAGAKLDDDDDDIARTASRRRSYASGYDPKGEEWAQIEKLISRMFGSERKANSEEEKTRHIGVVWKNLTVKGVGLGAALQPTNGDIFLGLPRLIKQLFTRGSQGVGTGKTSIRTILDDFTVSRFLIARSQLDSPLDKGCVRPGEMLLVLGRPGSGCSTFLKVLGNQRAGYESIEGDVRYGGTDSKKMAKQYRSEVLYNPEDDLHYATLTVRDTLLFALKSRTPGKASRIPGESRKEYQETFLSAIAKLFWIEHALGTRVGNELIRGVSGGEKKRTSIAEAMVTKASTQCWDNSTKGLDASTALEYVQSLRSLTNTANVSTVVALYQASENLFDLFDKVILIDDGRCSFFGPSQDAKTYFEGLGFECPPRWTTPDFLTSVSDPHARRVKEGWDDRIPRNAAEFQAAYRNSDTYQGNLADIESFESEIEAQRQEREAARSTTKRKNFTISFYKQVMILTHRQFLVMFGDRESLIGKWSVITFQALIIGSLFYNLPDTR</sequence>
<dbReference type="GO" id="GO:0016887">
    <property type="term" value="F:ATP hydrolysis activity"/>
    <property type="evidence" value="ECO:0007669"/>
    <property type="project" value="InterPro"/>
</dbReference>
<evidence type="ECO:0000256" key="1">
    <source>
        <dbReference type="ARBA" id="ARBA00004651"/>
    </source>
</evidence>
<evidence type="ECO:0000313" key="9">
    <source>
        <dbReference type="EMBL" id="EKV18589.1"/>
    </source>
</evidence>
<accession>K9GBU5</accession>